<accession>A0ABQ9GNY6</accession>
<dbReference type="Proteomes" id="UP001159363">
    <property type="component" value="Chromosome 9"/>
</dbReference>
<protein>
    <submittedName>
        <fullName evidence="1">Uncharacterized protein</fullName>
    </submittedName>
</protein>
<sequence length="149" mass="17329">MDDRIMLSSQLHERQIQCLTSSLERDSAEENTRKNETCLSTTMSHNSPHQQQLMTTAHPSAAIWDPRKEKTFEEHLSDVYEHTCHLTAAMSEEEFVDVVFSQLPIMYQRQFSSGVYRDLTEFRHHLICADQLKRQARSTNTARENNSVT</sequence>
<keyword evidence="2" id="KW-1185">Reference proteome</keyword>
<name>A0ABQ9GNY6_9NEOP</name>
<comment type="caution">
    <text evidence="1">The sequence shown here is derived from an EMBL/GenBank/DDBJ whole genome shotgun (WGS) entry which is preliminary data.</text>
</comment>
<proteinExistence type="predicted"/>
<evidence type="ECO:0000313" key="2">
    <source>
        <dbReference type="Proteomes" id="UP001159363"/>
    </source>
</evidence>
<organism evidence="1 2">
    <name type="scientific">Dryococelus australis</name>
    <dbReference type="NCBI Taxonomy" id="614101"/>
    <lineage>
        <taxon>Eukaryota</taxon>
        <taxon>Metazoa</taxon>
        <taxon>Ecdysozoa</taxon>
        <taxon>Arthropoda</taxon>
        <taxon>Hexapoda</taxon>
        <taxon>Insecta</taxon>
        <taxon>Pterygota</taxon>
        <taxon>Neoptera</taxon>
        <taxon>Polyneoptera</taxon>
        <taxon>Phasmatodea</taxon>
        <taxon>Verophasmatodea</taxon>
        <taxon>Anareolatae</taxon>
        <taxon>Phasmatidae</taxon>
        <taxon>Eurycanthinae</taxon>
        <taxon>Dryococelus</taxon>
    </lineage>
</organism>
<dbReference type="EMBL" id="JARBHB010000010">
    <property type="protein sequence ID" value="KAJ8873733.1"/>
    <property type="molecule type" value="Genomic_DNA"/>
</dbReference>
<gene>
    <name evidence="1" type="ORF">PR048_024567</name>
</gene>
<reference evidence="1 2" key="1">
    <citation type="submission" date="2023-02" db="EMBL/GenBank/DDBJ databases">
        <title>LHISI_Scaffold_Assembly.</title>
        <authorList>
            <person name="Stuart O.P."/>
            <person name="Cleave R."/>
            <person name="Magrath M.J.L."/>
            <person name="Mikheyev A.S."/>
        </authorList>
    </citation>
    <scope>NUCLEOTIDE SEQUENCE [LARGE SCALE GENOMIC DNA]</scope>
    <source>
        <strain evidence="1">Daus_M_001</strain>
        <tissue evidence="1">Leg muscle</tissue>
    </source>
</reference>
<evidence type="ECO:0000313" key="1">
    <source>
        <dbReference type="EMBL" id="KAJ8873733.1"/>
    </source>
</evidence>